<feature type="compositionally biased region" description="Low complexity" evidence="1">
    <location>
        <begin position="1"/>
        <end position="22"/>
    </location>
</feature>
<protein>
    <submittedName>
        <fullName evidence="2">Uncharacterized protein</fullName>
    </submittedName>
</protein>
<proteinExistence type="predicted"/>
<gene>
    <name evidence="2" type="ORF">NQ317_015410</name>
</gene>
<evidence type="ECO:0000256" key="1">
    <source>
        <dbReference type="SAM" id="MobiDB-lite"/>
    </source>
</evidence>
<comment type="caution">
    <text evidence="2">The sequence shown here is derived from an EMBL/GenBank/DDBJ whole genome shotgun (WGS) entry which is preliminary data.</text>
</comment>
<dbReference type="Proteomes" id="UP001162164">
    <property type="component" value="Unassembled WGS sequence"/>
</dbReference>
<evidence type="ECO:0000313" key="2">
    <source>
        <dbReference type="EMBL" id="KAJ8957771.1"/>
    </source>
</evidence>
<evidence type="ECO:0000313" key="3">
    <source>
        <dbReference type="Proteomes" id="UP001162164"/>
    </source>
</evidence>
<name>A0ABQ9IR76_9CUCU</name>
<keyword evidence="3" id="KW-1185">Reference proteome</keyword>
<organism evidence="2 3">
    <name type="scientific">Molorchus minor</name>
    <dbReference type="NCBI Taxonomy" id="1323400"/>
    <lineage>
        <taxon>Eukaryota</taxon>
        <taxon>Metazoa</taxon>
        <taxon>Ecdysozoa</taxon>
        <taxon>Arthropoda</taxon>
        <taxon>Hexapoda</taxon>
        <taxon>Insecta</taxon>
        <taxon>Pterygota</taxon>
        <taxon>Neoptera</taxon>
        <taxon>Endopterygota</taxon>
        <taxon>Coleoptera</taxon>
        <taxon>Polyphaga</taxon>
        <taxon>Cucujiformia</taxon>
        <taxon>Chrysomeloidea</taxon>
        <taxon>Cerambycidae</taxon>
        <taxon>Lamiinae</taxon>
        <taxon>Monochamini</taxon>
        <taxon>Molorchus</taxon>
    </lineage>
</organism>
<sequence>MSQNNSQTVLLSTNNSSSDLNTGSPANVLMSQSNCQTVLSSTAVVKIIDKWNKEQTIRTMDLCQMSNI</sequence>
<feature type="region of interest" description="Disordered" evidence="1">
    <location>
        <begin position="1"/>
        <end position="25"/>
    </location>
</feature>
<dbReference type="EMBL" id="JAPWTJ010003366">
    <property type="protein sequence ID" value="KAJ8957771.1"/>
    <property type="molecule type" value="Genomic_DNA"/>
</dbReference>
<reference evidence="2" key="1">
    <citation type="journal article" date="2023" name="Insect Mol. Biol.">
        <title>Genome sequencing provides insights into the evolution of gene families encoding plant cell wall-degrading enzymes in longhorned beetles.</title>
        <authorList>
            <person name="Shin N.R."/>
            <person name="Okamura Y."/>
            <person name="Kirsch R."/>
            <person name="Pauchet Y."/>
        </authorList>
    </citation>
    <scope>NUCLEOTIDE SEQUENCE</scope>
    <source>
        <strain evidence="2">MMC_N1</strain>
    </source>
</reference>
<accession>A0ABQ9IR76</accession>